<dbReference type="OrthoDB" id="445301at2759"/>
<dbReference type="GO" id="GO:0042765">
    <property type="term" value="C:GPI-anchor transamidase complex"/>
    <property type="evidence" value="ECO:0007669"/>
    <property type="project" value="InterPro"/>
</dbReference>
<feature type="transmembrane region" description="Helical" evidence="1">
    <location>
        <begin position="577"/>
        <end position="601"/>
    </location>
</feature>
<accession>A0A507C2U3</accession>
<reference evidence="2 3" key="1">
    <citation type="journal article" date="2019" name="Sci. Rep.">
        <title>Comparative genomics of chytrid fungi reveal insights into the obligate biotrophic and pathogenic lifestyle of Synchytrium endobioticum.</title>
        <authorList>
            <person name="van de Vossenberg B.T.L.H."/>
            <person name="Warris S."/>
            <person name="Nguyen H.D.T."/>
            <person name="van Gent-Pelzer M.P.E."/>
            <person name="Joly D.L."/>
            <person name="van de Geest H.C."/>
            <person name="Bonants P.J.M."/>
            <person name="Smith D.S."/>
            <person name="Levesque C.A."/>
            <person name="van der Lee T.A.J."/>
        </authorList>
    </citation>
    <scope>NUCLEOTIDE SEQUENCE [LARGE SCALE GENOMIC DNA]</scope>
    <source>
        <strain evidence="2 3">JEL517</strain>
    </source>
</reference>
<dbReference type="PANTHER" id="PTHR13304">
    <property type="entry name" value="GLYCOSYLPHOSPHATIDYLINOSITOL ANCHOR ATTACHMENT 1 PROTEIN"/>
    <property type="match status" value="1"/>
</dbReference>
<protein>
    <recommendedName>
        <fullName evidence="4">Gaa1-like, GPI transamidase component</fullName>
    </recommendedName>
</protein>
<name>A0A507C2U3_9FUNG</name>
<comment type="caution">
    <text evidence="2">The sequence shown here is derived from an EMBL/GenBank/DDBJ whole genome shotgun (WGS) entry which is preliminary data.</text>
</comment>
<dbReference type="PANTHER" id="PTHR13304:SF0">
    <property type="entry name" value="GLYCOSYLPHOSPHATIDYLINOSITOL ANCHOR ATTACHMENT 1 PROTEIN"/>
    <property type="match status" value="1"/>
</dbReference>
<dbReference type="RefSeq" id="XP_031024668.1">
    <property type="nucleotide sequence ID" value="XM_031169399.1"/>
</dbReference>
<feature type="transmembrane region" description="Helical" evidence="1">
    <location>
        <begin position="452"/>
        <end position="471"/>
    </location>
</feature>
<keyword evidence="1" id="KW-0472">Membrane</keyword>
<sequence>MQFLRQRLPFLQRWGKSKDPPGLSRMIRQRKLMFYYAKLASNYGWIFYIIGIIWISLFPFPFHQNDYYVDENALMPAQTRRYFGYEEAAVARGYQQAMKDVFRDGNSSVRALYLQTELAKLGLDATHQEFTIDAWSQAVSGVNAYGIFRAPRGDGTESIVISAPWTRSDGSLNLNGISYMMAFASFVRKWSFWAKDLIFLVTDEGAIGTEAWLRAYHGLKPESSSMKYESLEYHGGVIMEAINIEFDGDGDYSHVGIVVEGLNGQLSNADIISTVVRCAEYENVPVALGTEAPAGNSDYIPALKALMKMIERQALGLPVASHSLFPKYKIEAITIVGIRDSSGNTPLNMVTIARLLESTLRSFNNLLEHLHHSFWFYFMASPDKFIPISLYIGPIIALISPLVFQSLALWWRAGDWTFDKQIPESPQPDKETGYLVRPQHVSSFTIQKREMLVPAGVLVSSFLGGIVMIYLPSVAKAVAREVHVDAMLVFLALALTTDILITFIITPTLQNITSKSFNTKPSYETLNSAICSLMALTLGSLSTTNPSLSLLLGVIAVPVIISLSPQHKIIKLILLRCISPVGIVGILAGVCGWDVVQMGLISVLDGWSVHGAVLFPFVCLFYGPLVCAGHCVVM</sequence>
<evidence type="ECO:0008006" key="4">
    <source>
        <dbReference type="Google" id="ProtNLM"/>
    </source>
</evidence>
<evidence type="ECO:0000256" key="1">
    <source>
        <dbReference type="SAM" id="Phobius"/>
    </source>
</evidence>
<dbReference type="GO" id="GO:0016255">
    <property type="term" value="P:attachment of GPI anchor to protein"/>
    <property type="evidence" value="ECO:0007669"/>
    <property type="project" value="TreeGrafter"/>
</dbReference>
<dbReference type="EMBL" id="QEAO01000018">
    <property type="protein sequence ID" value="TPX33751.1"/>
    <property type="molecule type" value="Genomic_DNA"/>
</dbReference>
<feature type="transmembrane region" description="Helical" evidence="1">
    <location>
        <begin position="486"/>
        <end position="505"/>
    </location>
</feature>
<keyword evidence="1" id="KW-1133">Transmembrane helix</keyword>
<dbReference type="AlphaFoldDB" id="A0A507C2U3"/>
<keyword evidence="3" id="KW-1185">Reference proteome</keyword>
<keyword evidence="1" id="KW-0812">Transmembrane</keyword>
<proteinExistence type="predicted"/>
<evidence type="ECO:0000313" key="2">
    <source>
        <dbReference type="EMBL" id="TPX33751.1"/>
    </source>
</evidence>
<feature type="transmembrane region" description="Helical" evidence="1">
    <location>
        <begin position="613"/>
        <end position="633"/>
    </location>
</feature>
<dbReference type="STRING" id="1806994.A0A507C2U3"/>
<dbReference type="InterPro" id="IPR007246">
    <property type="entry name" value="Gaa1"/>
</dbReference>
<organism evidence="2 3">
    <name type="scientific">Synchytrium microbalum</name>
    <dbReference type="NCBI Taxonomy" id="1806994"/>
    <lineage>
        <taxon>Eukaryota</taxon>
        <taxon>Fungi</taxon>
        <taxon>Fungi incertae sedis</taxon>
        <taxon>Chytridiomycota</taxon>
        <taxon>Chytridiomycota incertae sedis</taxon>
        <taxon>Chytridiomycetes</taxon>
        <taxon>Synchytriales</taxon>
        <taxon>Synchytriaceae</taxon>
        <taxon>Synchytrium</taxon>
    </lineage>
</organism>
<dbReference type="Pfam" id="PF04114">
    <property type="entry name" value="Gaa1"/>
    <property type="match status" value="1"/>
</dbReference>
<dbReference type="PIRSF" id="PIRSF036762">
    <property type="entry name" value="GAA1"/>
    <property type="match status" value="1"/>
</dbReference>
<evidence type="ECO:0000313" key="3">
    <source>
        <dbReference type="Proteomes" id="UP000319731"/>
    </source>
</evidence>
<gene>
    <name evidence="2" type="ORF">SmJEL517_g03471</name>
</gene>
<feature type="transmembrane region" description="Helical" evidence="1">
    <location>
        <begin position="548"/>
        <end position="565"/>
    </location>
</feature>
<dbReference type="Proteomes" id="UP000319731">
    <property type="component" value="Unassembled WGS sequence"/>
</dbReference>
<feature type="transmembrane region" description="Helical" evidence="1">
    <location>
        <begin position="35"/>
        <end position="57"/>
    </location>
</feature>
<dbReference type="GeneID" id="42004696"/>